<feature type="compositionally biased region" description="Basic and acidic residues" evidence="2">
    <location>
        <begin position="497"/>
        <end position="514"/>
    </location>
</feature>
<feature type="compositionally biased region" description="Polar residues" evidence="2">
    <location>
        <begin position="413"/>
        <end position="423"/>
    </location>
</feature>
<evidence type="ECO:0000313" key="4">
    <source>
        <dbReference type="EMBL" id="GAA0735466.1"/>
    </source>
</evidence>
<dbReference type="PANTHER" id="PTHR37456">
    <property type="entry name" value="SI:CH211-266K2.1"/>
    <property type="match status" value="1"/>
</dbReference>
<accession>A0ABP3UII7</accession>
<dbReference type="InterPro" id="IPR050938">
    <property type="entry name" value="Collagen_Structural_Proteins"/>
</dbReference>
<comment type="caution">
    <text evidence="4">The sequence shown here is derived from an EMBL/GenBank/DDBJ whole genome shotgun (WGS) entry which is preliminary data.</text>
</comment>
<feature type="compositionally biased region" description="Polar residues" evidence="2">
    <location>
        <begin position="438"/>
        <end position="458"/>
    </location>
</feature>
<dbReference type="Gene3D" id="2.60.120.220">
    <property type="entry name" value="Satellite virus coat domain"/>
    <property type="match status" value="1"/>
</dbReference>
<feature type="compositionally biased region" description="Low complexity" evidence="2">
    <location>
        <begin position="691"/>
        <end position="705"/>
    </location>
</feature>
<dbReference type="InterPro" id="IPR029432">
    <property type="entry name" value="Gp28/Gp37-like_dom"/>
</dbReference>
<evidence type="ECO:0000256" key="1">
    <source>
        <dbReference type="ARBA" id="ARBA00022737"/>
    </source>
</evidence>
<organism evidence="4 5">
    <name type="scientific">Clostridium oceanicum</name>
    <dbReference type="NCBI Taxonomy" id="1543"/>
    <lineage>
        <taxon>Bacteria</taxon>
        <taxon>Bacillati</taxon>
        <taxon>Bacillota</taxon>
        <taxon>Clostridia</taxon>
        <taxon>Eubacteriales</taxon>
        <taxon>Clostridiaceae</taxon>
        <taxon>Clostridium</taxon>
    </lineage>
</organism>
<feature type="compositionally biased region" description="Low complexity" evidence="2">
    <location>
        <begin position="608"/>
        <end position="618"/>
    </location>
</feature>
<dbReference type="Pfam" id="PF01391">
    <property type="entry name" value="Collagen"/>
    <property type="match status" value="3"/>
</dbReference>
<feature type="compositionally biased region" description="Gly residues" evidence="2">
    <location>
        <begin position="424"/>
        <end position="433"/>
    </location>
</feature>
<sequence length="769" mass="83198">MDTNTIKIINSSFQFLGDIEDYISFYFVRNFTKAKEFQIVAPIKYINILKDDNIIFISPKKAGIIEEVSIDESKKIITAKGRDLKSVLCRRITVPPIGKVHDEIKSNVESVIKHYVINNCINPVDSKRKMLQLKINPNKNRGKTIAWQSRFKVLDLELEQICNCVGIGFEVYIDLEKKKFIFDIIEGRDRSGGNSTVIFSEEFDNITDSTHTNNSLSYRTMGYVASQDEEQDIGIKEVFKDNATGLERRELFIDATDIEEDDKLGDKAKSKLAEYDYITSNESTVINSNFQYEKDWNLGDIVLLKNTLGKSAQRVVEVTEIYEGNRKIEIVLGSVIPLFTEKITNEISNISSSVSNEKPSKIWRPSIDNDGNLIWNLNSSLDTPDMKNIKGPKGDKGDQGVRGSKGDKGDTGATGSTGPQGIQGTKGEGGATGPKGNNGITPIIGSNGNWFLETTDTGKPSRGIQGDKGDKINHRWSGTILKLENPDGSFDSGVNLKGDKGDRGSKGLKGDTGERGPQGVQGPAGDGQSYVVFQKYFTATEGQKNFTWNDGYVYPVGINAIAVYINGMRIGNKAFIETSGNSITTKRALINGEIVFIEAMQAVKDLQGPRGPQGVQGPKGDKGETGERGLKGDKGDTGAIGPRGSQGSQGIQGPKGDQGLIGSKGNNGITPTIGRNGNWFLGSTDTRKPSRGIQGPRGIQGIQGPKGDKGNTGSVGPRGATGSRGLQGLQGLQGPRGNTGPPGKDGTQIITSKAQPSGHIRGRVWIQTL</sequence>
<name>A0ABP3UII7_9CLOT</name>
<reference evidence="5" key="1">
    <citation type="journal article" date="2019" name="Int. J. Syst. Evol. Microbiol.">
        <title>The Global Catalogue of Microorganisms (GCM) 10K type strain sequencing project: providing services to taxonomists for standard genome sequencing and annotation.</title>
        <authorList>
            <consortium name="The Broad Institute Genomics Platform"/>
            <consortium name="The Broad Institute Genome Sequencing Center for Infectious Disease"/>
            <person name="Wu L."/>
            <person name="Ma J."/>
        </authorList>
    </citation>
    <scope>NUCLEOTIDE SEQUENCE [LARGE SCALE GENOMIC DNA]</scope>
    <source>
        <strain evidence="5">JCM 1407</strain>
    </source>
</reference>
<feature type="region of interest" description="Disordered" evidence="2">
    <location>
        <begin position="384"/>
        <end position="526"/>
    </location>
</feature>
<proteinExistence type="predicted"/>
<dbReference type="Gene3D" id="1.20.5.320">
    <property type="entry name" value="6-Phosphogluconate Dehydrogenase, domain 3"/>
    <property type="match status" value="2"/>
</dbReference>
<evidence type="ECO:0000259" key="3">
    <source>
        <dbReference type="Pfam" id="PF14594"/>
    </source>
</evidence>
<keyword evidence="5" id="KW-1185">Reference proteome</keyword>
<feature type="compositionally biased region" description="Basic and acidic residues" evidence="2">
    <location>
        <begin position="384"/>
        <end position="410"/>
    </location>
</feature>
<dbReference type="EMBL" id="BAAACG010000006">
    <property type="protein sequence ID" value="GAA0735466.1"/>
    <property type="molecule type" value="Genomic_DNA"/>
</dbReference>
<dbReference type="Pfam" id="PF14594">
    <property type="entry name" value="Sipho_Gp37"/>
    <property type="match status" value="1"/>
</dbReference>
<keyword evidence="1" id="KW-0677">Repeat</keyword>
<evidence type="ECO:0000256" key="2">
    <source>
        <dbReference type="SAM" id="MobiDB-lite"/>
    </source>
</evidence>
<feature type="compositionally biased region" description="Basic and acidic residues" evidence="2">
    <location>
        <begin position="619"/>
        <end position="636"/>
    </location>
</feature>
<gene>
    <name evidence="4" type="ORF">GCM10008906_09220</name>
</gene>
<protein>
    <recommendedName>
        <fullName evidence="3">Gp28/Gp37-like domain-containing protein</fullName>
    </recommendedName>
</protein>
<dbReference type="RefSeq" id="WP_343759323.1">
    <property type="nucleotide sequence ID" value="NZ_BAAACG010000006.1"/>
</dbReference>
<evidence type="ECO:0000313" key="5">
    <source>
        <dbReference type="Proteomes" id="UP001501510"/>
    </source>
</evidence>
<dbReference type="PANTHER" id="PTHR37456:SF3">
    <property type="entry name" value="COLLAGEN ALPHA-1(XXV) CHAIN"/>
    <property type="match status" value="1"/>
</dbReference>
<feature type="domain" description="Gp28/Gp37-like" evidence="3">
    <location>
        <begin position="6"/>
        <end position="333"/>
    </location>
</feature>
<dbReference type="InterPro" id="IPR008160">
    <property type="entry name" value="Collagen"/>
</dbReference>
<feature type="region of interest" description="Disordered" evidence="2">
    <location>
        <begin position="607"/>
        <end position="758"/>
    </location>
</feature>
<dbReference type="Proteomes" id="UP001501510">
    <property type="component" value="Unassembled WGS sequence"/>
</dbReference>
<feature type="compositionally biased region" description="Polar residues" evidence="2">
    <location>
        <begin position="664"/>
        <end position="675"/>
    </location>
</feature>